<evidence type="ECO:0000256" key="1">
    <source>
        <dbReference type="ARBA" id="ARBA00004141"/>
    </source>
</evidence>
<keyword evidence="3 6" id="KW-0812">Transmembrane</keyword>
<dbReference type="Pfam" id="PF00005">
    <property type="entry name" value="ABC_tran"/>
    <property type="match status" value="1"/>
</dbReference>
<feature type="transmembrane region" description="Helical" evidence="6">
    <location>
        <begin position="432"/>
        <end position="451"/>
    </location>
</feature>
<comment type="subcellular location">
    <subcellularLocation>
        <location evidence="1">Membrane</location>
        <topology evidence="1">Multi-pass membrane protein</topology>
    </subcellularLocation>
</comment>
<evidence type="ECO:0000256" key="2">
    <source>
        <dbReference type="ARBA" id="ARBA00022448"/>
    </source>
</evidence>
<evidence type="ECO:0000313" key="8">
    <source>
        <dbReference type="EMBL" id="KAG0291279.1"/>
    </source>
</evidence>
<proteinExistence type="predicted"/>
<organism evidence="8 9">
    <name type="scientific">Linnemannia gamsii</name>
    <dbReference type="NCBI Taxonomy" id="64522"/>
    <lineage>
        <taxon>Eukaryota</taxon>
        <taxon>Fungi</taxon>
        <taxon>Fungi incertae sedis</taxon>
        <taxon>Mucoromycota</taxon>
        <taxon>Mortierellomycotina</taxon>
        <taxon>Mortierellomycetes</taxon>
        <taxon>Mortierellales</taxon>
        <taxon>Mortierellaceae</taxon>
        <taxon>Linnemannia</taxon>
    </lineage>
</organism>
<dbReference type="InterPro" id="IPR027417">
    <property type="entry name" value="P-loop_NTPase"/>
</dbReference>
<evidence type="ECO:0000256" key="6">
    <source>
        <dbReference type="SAM" id="Phobius"/>
    </source>
</evidence>
<reference evidence="8 9" key="1">
    <citation type="journal article" date="2020" name="Fungal Divers.">
        <title>Resolving the Mortierellaceae phylogeny through synthesis of multi-gene phylogenetics and phylogenomics.</title>
        <authorList>
            <person name="Vandepol N."/>
            <person name="Liber J."/>
            <person name="Desiro A."/>
            <person name="Na H."/>
            <person name="Kennedy M."/>
            <person name="Barry K."/>
            <person name="Grigoriev I.V."/>
            <person name="Miller A.N."/>
            <person name="O'Donnell K."/>
            <person name="Stajich J.E."/>
            <person name="Bonito G."/>
        </authorList>
    </citation>
    <scope>NUCLEOTIDE SEQUENCE [LARGE SCALE GENOMIC DNA]</scope>
    <source>
        <strain evidence="8 9">AD045</strain>
    </source>
</reference>
<keyword evidence="5 6" id="KW-0472">Membrane</keyword>
<keyword evidence="2" id="KW-0813">Transport</keyword>
<dbReference type="InterPro" id="IPR003439">
    <property type="entry name" value="ABC_transporter-like_ATP-bd"/>
</dbReference>
<dbReference type="Gene3D" id="3.40.50.300">
    <property type="entry name" value="P-loop containing nucleotide triphosphate hydrolases"/>
    <property type="match status" value="2"/>
</dbReference>
<protein>
    <recommendedName>
        <fullName evidence="7">ABC transporter domain-containing protein</fullName>
    </recommendedName>
</protein>
<sequence>MAVYIVFGVMVGIVFWKLDEGIVGIRGRSSVVTEVYLYSAMAMLAIAFERDFDRAALISGSFYICSSLMAGFIIPTNQIPRGVSWIKTVSFHRLAYQTWTSLEFTDRRFDCPFHPTAVSASNGNNTVSLNLWDPARCAPFEGNTILVELLQVETHARQGGKSSLGEKVGGQSLENKESLKNESEVRVDFLDQVQSQHQPPSRVPVTIRIVNLSLALVKRGLFEIIGIYQPYDEARKILLGNIDIVIAPAKLTAILGGSSSGKTTFLNALLNRTQDNVQITGDIYFNGTKNPSIRQINTVSAYVRQGDGTLMTHLTVRKTLHYAVELGMNKNNLSAAQKSARVEEVIELMGLQDGLDALTALSVMQTLKKIALSGRTVVCKIHQPRVDIWDEFDDVLLLVSGGRLAYAGRPDQAMDHFERAGYSLPLYTNLPGLRTTVASAAVMVLVNFAYITAGESFGIAYSSYFASNAGLGVTLVNSTILWLSFLAGVLIVKLPPILQVVNLVSIFRYASISTALEEFRGLEVNIPEVATTSLSPRL</sequence>
<dbReference type="EMBL" id="JAAAIM010000249">
    <property type="protein sequence ID" value="KAG0291279.1"/>
    <property type="molecule type" value="Genomic_DNA"/>
</dbReference>
<evidence type="ECO:0000256" key="3">
    <source>
        <dbReference type="ARBA" id="ARBA00022692"/>
    </source>
</evidence>
<evidence type="ECO:0000259" key="7">
    <source>
        <dbReference type="Pfam" id="PF00005"/>
    </source>
</evidence>
<feature type="domain" description="ABC transporter" evidence="7">
    <location>
        <begin position="240"/>
        <end position="357"/>
    </location>
</feature>
<dbReference type="PANTHER" id="PTHR48041">
    <property type="entry name" value="ABC TRANSPORTER G FAMILY MEMBER 28"/>
    <property type="match status" value="1"/>
</dbReference>
<comment type="caution">
    <text evidence="8">The sequence shown here is derived from an EMBL/GenBank/DDBJ whole genome shotgun (WGS) entry which is preliminary data.</text>
</comment>
<name>A0ABQ7K5R8_9FUNG</name>
<keyword evidence="4 6" id="KW-1133">Transmembrane helix</keyword>
<keyword evidence="9" id="KW-1185">Reference proteome</keyword>
<evidence type="ECO:0000313" key="9">
    <source>
        <dbReference type="Proteomes" id="UP001194696"/>
    </source>
</evidence>
<feature type="transmembrane region" description="Helical" evidence="6">
    <location>
        <begin position="54"/>
        <end position="74"/>
    </location>
</feature>
<dbReference type="Proteomes" id="UP001194696">
    <property type="component" value="Unassembled WGS sequence"/>
</dbReference>
<evidence type="ECO:0000256" key="5">
    <source>
        <dbReference type="ARBA" id="ARBA00023136"/>
    </source>
</evidence>
<accession>A0ABQ7K5R8</accession>
<gene>
    <name evidence="8" type="ORF">BGZ96_005316</name>
</gene>
<dbReference type="PANTHER" id="PTHR48041:SF119">
    <property type="entry name" value="ROA1P"/>
    <property type="match status" value="1"/>
</dbReference>
<dbReference type="InterPro" id="IPR050352">
    <property type="entry name" value="ABCG_transporters"/>
</dbReference>
<feature type="transmembrane region" description="Helical" evidence="6">
    <location>
        <begin position="31"/>
        <end position="48"/>
    </location>
</feature>
<feature type="transmembrane region" description="Helical" evidence="6">
    <location>
        <begin position="471"/>
        <end position="492"/>
    </location>
</feature>
<dbReference type="SUPFAM" id="SSF52540">
    <property type="entry name" value="P-loop containing nucleoside triphosphate hydrolases"/>
    <property type="match status" value="1"/>
</dbReference>
<evidence type="ECO:0000256" key="4">
    <source>
        <dbReference type="ARBA" id="ARBA00022989"/>
    </source>
</evidence>